<dbReference type="GeneID" id="119731419"/>
<dbReference type="InterPro" id="IPR036392">
    <property type="entry name" value="PLAT/LH2_dom_sf"/>
</dbReference>
<dbReference type="OMA" id="VKSDINC"/>
<dbReference type="InterPro" id="IPR001024">
    <property type="entry name" value="PLAT/LH2_dom"/>
</dbReference>
<evidence type="ECO:0000313" key="4">
    <source>
        <dbReference type="Proteomes" id="UP000887568"/>
    </source>
</evidence>
<protein>
    <recommendedName>
        <fullName evidence="2">PLAT domain-containing protein</fullName>
    </recommendedName>
</protein>
<evidence type="ECO:0000256" key="1">
    <source>
        <dbReference type="PROSITE-ProRule" id="PRU00152"/>
    </source>
</evidence>
<keyword evidence="4" id="KW-1185">Reference proteome</keyword>
<dbReference type="PROSITE" id="PS50095">
    <property type="entry name" value="PLAT"/>
    <property type="match status" value="1"/>
</dbReference>
<dbReference type="PANTHER" id="PTHR45901">
    <property type="entry name" value="PROTEIN CBG12474"/>
    <property type="match status" value="1"/>
</dbReference>
<evidence type="ECO:0000313" key="3">
    <source>
        <dbReference type="EnsemblMetazoa" id="XP_038060516.1"/>
    </source>
</evidence>
<sequence>MGNGCVRVSPDGYTIHIKTGDHKGSGTDSTVNLSMYNSSGSSPEVKINCNWKDDFEKGSIDTFHLKSAGITEAVEGIEIRLSEGAFSQNWFVETIDIKFQDLPSDRSSVFPLHRWIKEGETFCAVRNDSTLPQQETNRKQRLDELARKKETYQLERKSNGDLAIAQHCLKELIMNNGRNTTGMNWA</sequence>
<dbReference type="OrthoDB" id="407298at2759"/>
<organism evidence="3 4">
    <name type="scientific">Patiria miniata</name>
    <name type="common">Bat star</name>
    <name type="synonym">Asterina miniata</name>
    <dbReference type="NCBI Taxonomy" id="46514"/>
    <lineage>
        <taxon>Eukaryota</taxon>
        <taxon>Metazoa</taxon>
        <taxon>Echinodermata</taxon>
        <taxon>Eleutherozoa</taxon>
        <taxon>Asterozoa</taxon>
        <taxon>Asteroidea</taxon>
        <taxon>Valvatacea</taxon>
        <taxon>Valvatida</taxon>
        <taxon>Asterinidae</taxon>
        <taxon>Patiria</taxon>
    </lineage>
</organism>
<comment type="caution">
    <text evidence="1">Lacks conserved residue(s) required for the propagation of feature annotation.</text>
</comment>
<dbReference type="PANTHER" id="PTHR45901:SF3">
    <property type="entry name" value="LIPOXYGENASE HOMOLOGY DOMAIN-CONTAINING PROTEIN 1"/>
    <property type="match status" value="1"/>
</dbReference>
<reference evidence="3" key="1">
    <citation type="submission" date="2022-11" db="UniProtKB">
        <authorList>
            <consortium name="EnsemblMetazoa"/>
        </authorList>
    </citation>
    <scope>IDENTIFICATION</scope>
</reference>
<dbReference type="InterPro" id="IPR052970">
    <property type="entry name" value="Inner_ear_hair_cell_LOXHD"/>
</dbReference>
<accession>A0A914AAQ0</accession>
<dbReference type="AlphaFoldDB" id="A0A914AAQ0"/>
<name>A0A914AAQ0_PATMI</name>
<dbReference type="RefSeq" id="XP_038060516.1">
    <property type="nucleotide sequence ID" value="XM_038204588.1"/>
</dbReference>
<feature type="domain" description="PLAT" evidence="2">
    <location>
        <begin position="11"/>
        <end position="130"/>
    </location>
</feature>
<dbReference type="Gene3D" id="2.40.180.10">
    <property type="entry name" value="Catalase core domain"/>
    <property type="match status" value="1"/>
</dbReference>
<dbReference type="EnsemblMetazoa" id="XM_038204588.1">
    <property type="protein sequence ID" value="XP_038060516.1"/>
    <property type="gene ID" value="LOC119731419"/>
</dbReference>
<dbReference type="Proteomes" id="UP000887568">
    <property type="component" value="Unplaced"/>
</dbReference>
<dbReference type="Pfam" id="PF01477">
    <property type="entry name" value="PLAT"/>
    <property type="match status" value="1"/>
</dbReference>
<proteinExistence type="predicted"/>
<evidence type="ECO:0000259" key="2">
    <source>
        <dbReference type="PROSITE" id="PS50095"/>
    </source>
</evidence>
<dbReference type="SUPFAM" id="SSF49723">
    <property type="entry name" value="Lipase/lipooxygenase domain (PLAT/LH2 domain)"/>
    <property type="match status" value="1"/>
</dbReference>